<feature type="non-terminal residue" evidence="1">
    <location>
        <position position="1"/>
    </location>
</feature>
<gene>
    <name evidence="1" type="ORF">S01H4_07443</name>
</gene>
<evidence type="ECO:0000313" key="1">
    <source>
        <dbReference type="EMBL" id="GAG61740.1"/>
    </source>
</evidence>
<dbReference type="EMBL" id="BART01002435">
    <property type="protein sequence ID" value="GAG61740.1"/>
    <property type="molecule type" value="Genomic_DNA"/>
</dbReference>
<name>X0YYV9_9ZZZZ</name>
<reference evidence="1" key="1">
    <citation type="journal article" date="2014" name="Front. Microbiol.">
        <title>High frequency of phylogenetically diverse reductive dehalogenase-homologous genes in deep subseafloor sedimentary metagenomes.</title>
        <authorList>
            <person name="Kawai M."/>
            <person name="Futagami T."/>
            <person name="Toyoda A."/>
            <person name="Takaki Y."/>
            <person name="Nishi S."/>
            <person name="Hori S."/>
            <person name="Arai W."/>
            <person name="Tsubouchi T."/>
            <person name="Morono Y."/>
            <person name="Uchiyama I."/>
            <person name="Ito T."/>
            <person name="Fujiyama A."/>
            <person name="Inagaki F."/>
            <person name="Takami H."/>
        </authorList>
    </citation>
    <scope>NUCLEOTIDE SEQUENCE</scope>
    <source>
        <strain evidence="1">Expedition CK06-06</strain>
    </source>
</reference>
<accession>X0YYV9</accession>
<sequence>STKTVIRKIQRGILPTNHIGKKIGRNYIIEIQDLSHLSDYDITLRKKPQKT</sequence>
<protein>
    <submittedName>
        <fullName evidence="1">Uncharacterized protein</fullName>
    </submittedName>
</protein>
<comment type="caution">
    <text evidence="1">The sequence shown here is derived from an EMBL/GenBank/DDBJ whole genome shotgun (WGS) entry which is preliminary data.</text>
</comment>
<dbReference type="AlphaFoldDB" id="X0YYV9"/>
<proteinExistence type="predicted"/>
<organism evidence="1">
    <name type="scientific">marine sediment metagenome</name>
    <dbReference type="NCBI Taxonomy" id="412755"/>
    <lineage>
        <taxon>unclassified sequences</taxon>
        <taxon>metagenomes</taxon>
        <taxon>ecological metagenomes</taxon>
    </lineage>
</organism>